<proteinExistence type="predicted"/>
<keyword evidence="2" id="KW-0812">Transmembrane</keyword>
<dbReference type="RefSeq" id="WP_192754410.1">
    <property type="nucleotide sequence ID" value="NZ_BAABJL010000042.1"/>
</dbReference>
<feature type="transmembrane region" description="Helical" evidence="2">
    <location>
        <begin position="192"/>
        <end position="209"/>
    </location>
</feature>
<evidence type="ECO:0008006" key="5">
    <source>
        <dbReference type="Google" id="ProtNLM"/>
    </source>
</evidence>
<dbReference type="SUPFAM" id="SSF53756">
    <property type="entry name" value="UDP-Glycosyltransferase/glycogen phosphorylase"/>
    <property type="match status" value="1"/>
</dbReference>
<accession>A0A927N8Z7</accession>
<feature type="region of interest" description="Disordered" evidence="1">
    <location>
        <begin position="663"/>
        <end position="683"/>
    </location>
</feature>
<protein>
    <recommendedName>
        <fullName evidence="5">CDP-Glycerol:Poly(Glycerophosphate) glycerophosphotransferase</fullName>
    </recommendedName>
</protein>
<gene>
    <name evidence="3" type="ORF">HEB94_008005</name>
</gene>
<evidence type="ECO:0000256" key="2">
    <source>
        <dbReference type="SAM" id="Phobius"/>
    </source>
</evidence>
<name>A0A927N8Z7_9ACTN</name>
<sequence>MPNPWEKLHVLHMLARRGSLIGVLTALTASYAALVITAILASPLAFAAFLLVASALDLLVERRFRPVVALLRRAQFGISHRAFVQIFLLLLLVAITDANREMSRPELLVISIVALGVPVFRIGYLGMLTLVRRRLLPSVEVRNVDLPEELQPVDPPRFLVQSLNPRMHALGLLPVLAGAICVWLGYFWPFGIVMVAYTVVVGAGCLLLLRQLMALGNRPNRQDLVDGVSAALREQHHPEVVLYFSGSPNSLYQAEMWLRTLEKMPHRSVVFVRQRHALRNLGRTRLPIVCIPNQVDLMNFTLADARVAMYVANVGNNIHLLREPRVKHVFIGHGDSDKVASFNPFSKVYDQIWVAGPAGRERYARAQVGVRDEEIVEVGRPQLDVIERWHGPLPRFTPDRPLTVLYLPTWEGWTDDDFQTSLTVMGLDLVTRLLASPVPIRLIYKPHPLTGTRDPRAADADRQIRAMVRAAARRTGSVPATRAAELREIEAALDQPNLDVEEAERLATRWRDVFWPAQGARHVVMTGRLPQLFDAYNVADLLIADVSSVVSDFLATGKPCVVANPKGLAEEEFRATFPSTSSSYLLHPGADIEEVLTTVLGGDPLAEARIRARAYLLGPDHPPAQQRWNTATEALMATADLEWDGQHGAGPELEQATAFVEPSTVPQAIGDGRLPTSEDKAVS</sequence>
<dbReference type="AlphaFoldDB" id="A0A927N8Z7"/>
<dbReference type="Gene3D" id="3.40.50.12580">
    <property type="match status" value="1"/>
</dbReference>
<reference evidence="3" key="1">
    <citation type="submission" date="2020-10" db="EMBL/GenBank/DDBJ databases">
        <title>Sequencing the genomes of 1000 actinobacteria strains.</title>
        <authorList>
            <person name="Klenk H.-P."/>
        </authorList>
    </citation>
    <scope>NUCLEOTIDE SEQUENCE</scope>
    <source>
        <strain evidence="3">DSM 45354</strain>
    </source>
</reference>
<dbReference type="InterPro" id="IPR043148">
    <property type="entry name" value="TagF_C"/>
</dbReference>
<feature type="transmembrane region" description="Helical" evidence="2">
    <location>
        <begin position="167"/>
        <end position="186"/>
    </location>
</feature>
<keyword evidence="4" id="KW-1185">Reference proteome</keyword>
<keyword evidence="2" id="KW-1133">Transmembrane helix</keyword>
<evidence type="ECO:0000313" key="4">
    <source>
        <dbReference type="Proteomes" id="UP000638648"/>
    </source>
</evidence>
<evidence type="ECO:0000313" key="3">
    <source>
        <dbReference type="EMBL" id="MBE1611157.1"/>
    </source>
</evidence>
<comment type="caution">
    <text evidence="3">The sequence shown here is derived from an EMBL/GenBank/DDBJ whole genome shotgun (WGS) entry which is preliminary data.</text>
</comment>
<dbReference type="EMBL" id="JADBEM010000001">
    <property type="protein sequence ID" value="MBE1611157.1"/>
    <property type="molecule type" value="Genomic_DNA"/>
</dbReference>
<organism evidence="3 4">
    <name type="scientific">Actinopolymorpha pittospori</name>
    <dbReference type="NCBI Taxonomy" id="648752"/>
    <lineage>
        <taxon>Bacteria</taxon>
        <taxon>Bacillati</taxon>
        <taxon>Actinomycetota</taxon>
        <taxon>Actinomycetes</taxon>
        <taxon>Propionibacteriales</taxon>
        <taxon>Actinopolymorphaceae</taxon>
        <taxon>Actinopolymorpha</taxon>
    </lineage>
</organism>
<feature type="transmembrane region" description="Helical" evidence="2">
    <location>
        <begin position="20"/>
        <end position="53"/>
    </location>
</feature>
<feature type="transmembrane region" description="Helical" evidence="2">
    <location>
        <begin position="107"/>
        <end position="131"/>
    </location>
</feature>
<evidence type="ECO:0000256" key="1">
    <source>
        <dbReference type="SAM" id="MobiDB-lite"/>
    </source>
</evidence>
<dbReference type="Proteomes" id="UP000638648">
    <property type="component" value="Unassembled WGS sequence"/>
</dbReference>
<feature type="transmembrane region" description="Helical" evidence="2">
    <location>
        <begin position="74"/>
        <end position="95"/>
    </location>
</feature>
<keyword evidence="2" id="KW-0472">Membrane</keyword>